<keyword evidence="1" id="KW-0472">Membrane</keyword>
<name>A0A249PFC2_9HYPH</name>
<evidence type="ECO:0000313" key="3">
    <source>
        <dbReference type="Proteomes" id="UP000217211"/>
    </source>
</evidence>
<dbReference type="AlphaFoldDB" id="A0A249PFC2"/>
<dbReference type="RefSeq" id="WP_157211964.1">
    <property type="nucleotide sequence ID" value="NZ_AJQT01000026.1"/>
</dbReference>
<sequence>MSISKRAPDRAALLKSIAARTNDFILLATIITLGMFAMLSLAAVKEYERQLAIEARV</sequence>
<protein>
    <submittedName>
        <fullName evidence="2">Uncharacterized protein</fullName>
    </submittedName>
</protein>
<keyword evidence="1" id="KW-1133">Transmembrane helix</keyword>
<evidence type="ECO:0000313" key="2">
    <source>
        <dbReference type="EMBL" id="ASY64452.1"/>
    </source>
</evidence>
<reference evidence="2 3" key="1">
    <citation type="submission" date="2017-08" db="EMBL/GenBank/DDBJ databases">
        <title>Multipartite genome sequences of Sinorhizobium species nodulating soybeans.</title>
        <authorList>
            <person name="Tian C.F."/>
        </authorList>
    </citation>
    <scope>NUCLEOTIDE SEQUENCE [LARGE SCALE GENOMIC DNA]</scope>
    <source>
        <strain evidence="2 3">CCBAU 05684</strain>
    </source>
</reference>
<proteinExistence type="predicted"/>
<dbReference type="KEGG" id="esj:SJ05684_c30280"/>
<dbReference type="EMBL" id="CP023067">
    <property type="protein sequence ID" value="ASY64452.1"/>
    <property type="molecule type" value="Genomic_DNA"/>
</dbReference>
<organism evidence="2 3">
    <name type="scientific">Sinorhizobium sojae CCBAU 05684</name>
    <dbReference type="NCBI Taxonomy" id="716928"/>
    <lineage>
        <taxon>Bacteria</taxon>
        <taxon>Pseudomonadati</taxon>
        <taxon>Pseudomonadota</taxon>
        <taxon>Alphaproteobacteria</taxon>
        <taxon>Hyphomicrobiales</taxon>
        <taxon>Rhizobiaceae</taxon>
        <taxon>Sinorhizobium/Ensifer group</taxon>
        <taxon>Sinorhizobium</taxon>
    </lineage>
</organism>
<feature type="transmembrane region" description="Helical" evidence="1">
    <location>
        <begin position="24"/>
        <end position="44"/>
    </location>
</feature>
<accession>A0A249PFC2</accession>
<keyword evidence="3" id="KW-1185">Reference proteome</keyword>
<gene>
    <name evidence="2" type="ORF">SJ05684_c30280</name>
</gene>
<keyword evidence="1" id="KW-0812">Transmembrane</keyword>
<dbReference type="STRING" id="716928.GCA_000261485_01451"/>
<evidence type="ECO:0000256" key="1">
    <source>
        <dbReference type="SAM" id="Phobius"/>
    </source>
</evidence>
<dbReference type="Proteomes" id="UP000217211">
    <property type="component" value="Chromosome"/>
</dbReference>